<organism evidence="1 2">
    <name type="scientific">Noviherbaspirillum cavernae</name>
    <dbReference type="NCBI Taxonomy" id="2320862"/>
    <lineage>
        <taxon>Bacteria</taxon>
        <taxon>Pseudomonadati</taxon>
        <taxon>Pseudomonadota</taxon>
        <taxon>Betaproteobacteria</taxon>
        <taxon>Burkholderiales</taxon>
        <taxon>Oxalobacteraceae</taxon>
        <taxon>Noviherbaspirillum</taxon>
    </lineage>
</organism>
<protein>
    <submittedName>
        <fullName evidence="1">DUF1178 family protein</fullName>
    </submittedName>
</protein>
<dbReference type="Pfam" id="PF06676">
    <property type="entry name" value="DUF1178"/>
    <property type="match status" value="1"/>
</dbReference>
<comment type="caution">
    <text evidence="1">The sequence shown here is derived from an EMBL/GenBank/DDBJ whole genome shotgun (WGS) entry which is preliminary data.</text>
</comment>
<dbReference type="RefSeq" id="WP_119741795.1">
    <property type="nucleotide sequence ID" value="NZ_QYUN01000002.1"/>
</dbReference>
<sequence>MKVYNLGCEHQHRFEGWFSSEEDCSAQLARQELACPLCGNRGIARLPSAPRLNLAGMQKVESDIQNQVQEKLLEFTRHIVRNTEDVGDRFAEEARRIHYNEIPERSIRGTASADECEALADEGIGVLQLPMPAVSKQTLQ</sequence>
<reference evidence="1 2" key="1">
    <citation type="submission" date="2018-09" db="EMBL/GenBank/DDBJ databases">
        <authorList>
            <person name="Zhu H."/>
        </authorList>
    </citation>
    <scope>NUCLEOTIDE SEQUENCE [LARGE SCALE GENOMIC DNA]</scope>
    <source>
        <strain evidence="1 2">K2R10-39</strain>
    </source>
</reference>
<keyword evidence="2" id="KW-1185">Reference proteome</keyword>
<dbReference type="PIRSF" id="PIRSF032131">
    <property type="entry name" value="UCP032131"/>
    <property type="match status" value="1"/>
</dbReference>
<dbReference type="OrthoDB" id="5295943at2"/>
<dbReference type="AlphaFoldDB" id="A0A418X602"/>
<dbReference type="Proteomes" id="UP000285190">
    <property type="component" value="Unassembled WGS sequence"/>
</dbReference>
<evidence type="ECO:0000313" key="1">
    <source>
        <dbReference type="EMBL" id="RJG07898.1"/>
    </source>
</evidence>
<evidence type="ECO:0000313" key="2">
    <source>
        <dbReference type="Proteomes" id="UP000285190"/>
    </source>
</evidence>
<dbReference type="InterPro" id="IPR009562">
    <property type="entry name" value="DUF1178"/>
</dbReference>
<accession>A0A418X602</accession>
<dbReference type="EMBL" id="QYUN01000002">
    <property type="protein sequence ID" value="RJG07898.1"/>
    <property type="molecule type" value="Genomic_DNA"/>
</dbReference>
<proteinExistence type="predicted"/>
<gene>
    <name evidence="1" type="ORF">D3870_07090</name>
</gene>
<name>A0A418X602_9BURK</name>